<dbReference type="SUPFAM" id="SSF53335">
    <property type="entry name" value="S-adenosyl-L-methionine-dependent methyltransferases"/>
    <property type="match status" value="1"/>
</dbReference>
<dbReference type="AlphaFoldDB" id="A0A364Y7S6"/>
<dbReference type="GO" id="GO:0032259">
    <property type="term" value="P:methylation"/>
    <property type="evidence" value="ECO:0007669"/>
    <property type="project" value="UniProtKB-KW"/>
</dbReference>
<protein>
    <submittedName>
        <fullName evidence="1">Methyltransferase</fullName>
    </submittedName>
</protein>
<dbReference type="RefSeq" id="WP_112745381.1">
    <property type="nucleotide sequence ID" value="NZ_QMFY01000001.1"/>
</dbReference>
<sequence length="294" mass="33744">MKRIIECPVCSGAEFKHVDNCIDYTVSSEQFTIEACKACGFILTNPQPDSANLANYYISQDYISHTNKANSIIDRLYLIARQYTLRWKKNIIHRNSSGRDLLDFGCGTGSFIQYMQTQGWNTFGFEPSPAARKIAQHITHNDVFSDIAELNESMFDVITLWHVLEHVPDLNQTIETLKKHLSTNGIILIAVPNHDSPDRKKYKANWAAYDVPRHLWHFNQHSLQHLFLKHGLRIVKTIPMKLDSYYISLLSEKYKNGNKSSFFHLPKAFIAGLMANISASRSNNYSSLIYIIKK</sequence>
<dbReference type="Proteomes" id="UP000251889">
    <property type="component" value="Unassembled WGS sequence"/>
</dbReference>
<dbReference type="GO" id="GO:0008168">
    <property type="term" value="F:methyltransferase activity"/>
    <property type="evidence" value="ECO:0007669"/>
    <property type="project" value="UniProtKB-KW"/>
</dbReference>
<dbReference type="Gene3D" id="3.40.50.150">
    <property type="entry name" value="Vaccinia Virus protein VP39"/>
    <property type="match status" value="1"/>
</dbReference>
<dbReference type="CDD" id="cd02440">
    <property type="entry name" value="AdoMet_MTases"/>
    <property type="match status" value="1"/>
</dbReference>
<gene>
    <name evidence="1" type="ORF">DQQ10_03465</name>
</gene>
<dbReference type="OrthoDB" id="2370471at2"/>
<organism evidence="1 2">
    <name type="scientific">Pseudochryseolinea flava</name>
    <dbReference type="NCBI Taxonomy" id="2059302"/>
    <lineage>
        <taxon>Bacteria</taxon>
        <taxon>Pseudomonadati</taxon>
        <taxon>Bacteroidota</taxon>
        <taxon>Cytophagia</taxon>
        <taxon>Cytophagales</taxon>
        <taxon>Fulvivirgaceae</taxon>
        <taxon>Pseudochryseolinea</taxon>
    </lineage>
</organism>
<dbReference type="PANTHER" id="PTHR43861">
    <property type="entry name" value="TRANS-ACONITATE 2-METHYLTRANSFERASE-RELATED"/>
    <property type="match status" value="1"/>
</dbReference>
<dbReference type="InterPro" id="IPR029063">
    <property type="entry name" value="SAM-dependent_MTases_sf"/>
</dbReference>
<keyword evidence="2" id="KW-1185">Reference proteome</keyword>
<evidence type="ECO:0000313" key="1">
    <source>
        <dbReference type="EMBL" id="RAW03166.1"/>
    </source>
</evidence>
<keyword evidence="1" id="KW-0808">Transferase</keyword>
<evidence type="ECO:0000313" key="2">
    <source>
        <dbReference type="Proteomes" id="UP000251889"/>
    </source>
</evidence>
<reference evidence="1 2" key="1">
    <citation type="submission" date="2018-06" db="EMBL/GenBank/DDBJ databases">
        <title>Chryseolinea flavus sp. nov., a member of the phylum Bacteroidetes isolated from soil.</title>
        <authorList>
            <person name="Li Y."/>
            <person name="Wang J."/>
        </authorList>
    </citation>
    <scope>NUCLEOTIDE SEQUENCE [LARGE SCALE GENOMIC DNA]</scope>
    <source>
        <strain evidence="1 2">SDU1-6</strain>
    </source>
</reference>
<dbReference type="Pfam" id="PF13489">
    <property type="entry name" value="Methyltransf_23"/>
    <property type="match status" value="1"/>
</dbReference>
<keyword evidence="1" id="KW-0489">Methyltransferase</keyword>
<dbReference type="EMBL" id="QMFY01000001">
    <property type="protein sequence ID" value="RAW03166.1"/>
    <property type="molecule type" value="Genomic_DNA"/>
</dbReference>
<name>A0A364Y7S6_9BACT</name>
<proteinExistence type="predicted"/>
<comment type="caution">
    <text evidence="1">The sequence shown here is derived from an EMBL/GenBank/DDBJ whole genome shotgun (WGS) entry which is preliminary data.</text>
</comment>
<accession>A0A364Y7S6</accession>